<evidence type="ECO:0000313" key="1">
    <source>
        <dbReference type="EMBL" id="KAH3720118.1"/>
    </source>
</evidence>
<dbReference type="EMBL" id="JAIWYP010000013">
    <property type="protein sequence ID" value="KAH3720118.1"/>
    <property type="molecule type" value="Genomic_DNA"/>
</dbReference>
<evidence type="ECO:0000313" key="2">
    <source>
        <dbReference type="Proteomes" id="UP000828390"/>
    </source>
</evidence>
<name>A0A9D4CAU3_DREPO</name>
<sequence>MGRVVWRPVYNRVSLADYKRACKGQPLHFICRKCFTPVLQSTALQEPSLVNSDVDAEMTDVPDVHSSVNSDVDAEMTDVPDVHSSENSDAEMSELSDVVRDTSVRLSLPFEQPSIYEEASLLYPPVPRDHVKDEAVTFTLITGGSQKGKDLLMDTHGYSYVVKIQWASQEMQYLLQDGGSKENRRKSSESG</sequence>
<reference evidence="1" key="1">
    <citation type="journal article" date="2019" name="bioRxiv">
        <title>The Genome of the Zebra Mussel, Dreissena polymorpha: A Resource for Invasive Species Research.</title>
        <authorList>
            <person name="McCartney M.A."/>
            <person name="Auch B."/>
            <person name="Kono T."/>
            <person name="Mallez S."/>
            <person name="Zhang Y."/>
            <person name="Obille A."/>
            <person name="Becker A."/>
            <person name="Abrahante J.E."/>
            <person name="Garbe J."/>
            <person name="Badalamenti J.P."/>
            <person name="Herman A."/>
            <person name="Mangelson H."/>
            <person name="Liachko I."/>
            <person name="Sullivan S."/>
            <person name="Sone E.D."/>
            <person name="Koren S."/>
            <person name="Silverstein K.A.T."/>
            <person name="Beckman K.B."/>
            <person name="Gohl D.M."/>
        </authorList>
    </citation>
    <scope>NUCLEOTIDE SEQUENCE</scope>
    <source>
        <strain evidence="1">Duluth1</strain>
        <tissue evidence="1">Whole animal</tissue>
    </source>
</reference>
<reference evidence="1" key="2">
    <citation type="submission" date="2020-11" db="EMBL/GenBank/DDBJ databases">
        <authorList>
            <person name="McCartney M.A."/>
            <person name="Auch B."/>
            <person name="Kono T."/>
            <person name="Mallez S."/>
            <person name="Becker A."/>
            <person name="Gohl D.M."/>
            <person name="Silverstein K.A.T."/>
            <person name="Koren S."/>
            <person name="Bechman K.B."/>
            <person name="Herman A."/>
            <person name="Abrahante J.E."/>
            <person name="Garbe J."/>
        </authorList>
    </citation>
    <scope>NUCLEOTIDE SEQUENCE</scope>
    <source>
        <strain evidence="1">Duluth1</strain>
        <tissue evidence="1">Whole animal</tissue>
    </source>
</reference>
<protein>
    <submittedName>
        <fullName evidence="1">Uncharacterized protein</fullName>
    </submittedName>
</protein>
<organism evidence="1 2">
    <name type="scientific">Dreissena polymorpha</name>
    <name type="common">Zebra mussel</name>
    <name type="synonym">Mytilus polymorpha</name>
    <dbReference type="NCBI Taxonomy" id="45954"/>
    <lineage>
        <taxon>Eukaryota</taxon>
        <taxon>Metazoa</taxon>
        <taxon>Spiralia</taxon>
        <taxon>Lophotrochozoa</taxon>
        <taxon>Mollusca</taxon>
        <taxon>Bivalvia</taxon>
        <taxon>Autobranchia</taxon>
        <taxon>Heteroconchia</taxon>
        <taxon>Euheterodonta</taxon>
        <taxon>Imparidentia</taxon>
        <taxon>Neoheterodontei</taxon>
        <taxon>Myida</taxon>
        <taxon>Dreissenoidea</taxon>
        <taxon>Dreissenidae</taxon>
        <taxon>Dreissena</taxon>
    </lineage>
</organism>
<dbReference type="Proteomes" id="UP000828390">
    <property type="component" value="Unassembled WGS sequence"/>
</dbReference>
<accession>A0A9D4CAU3</accession>
<keyword evidence="2" id="KW-1185">Reference proteome</keyword>
<proteinExistence type="predicted"/>
<gene>
    <name evidence="1" type="ORF">DPMN_063011</name>
</gene>
<comment type="caution">
    <text evidence="1">The sequence shown here is derived from an EMBL/GenBank/DDBJ whole genome shotgun (WGS) entry which is preliminary data.</text>
</comment>
<dbReference type="AlphaFoldDB" id="A0A9D4CAU3"/>